<dbReference type="Proteomes" id="UP000005277">
    <property type="component" value="Unassembled WGS sequence"/>
</dbReference>
<feature type="region of interest" description="Disordered" evidence="1">
    <location>
        <begin position="1"/>
        <end position="132"/>
    </location>
</feature>
<evidence type="ECO:0000313" key="2">
    <source>
        <dbReference type="EMBL" id="EGC83747.1"/>
    </source>
</evidence>
<feature type="compositionally biased region" description="Low complexity" evidence="1">
    <location>
        <begin position="34"/>
        <end position="57"/>
    </location>
</feature>
<evidence type="ECO:0000256" key="1">
    <source>
        <dbReference type="SAM" id="MobiDB-lite"/>
    </source>
</evidence>
<feature type="compositionally biased region" description="Polar residues" evidence="1">
    <location>
        <begin position="119"/>
        <end position="129"/>
    </location>
</feature>
<evidence type="ECO:0000313" key="3">
    <source>
        <dbReference type="Proteomes" id="UP000005277"/>
    </source>
</evidence>
<dbReference type="EMBL" id="AEXN01000028">
    <property type="protein sequence ID" value="EGC83747.1"/>
    <property type="molecule type" value="Genomic_DNA"/>
</dbReference>
<protein>
    <submittedName>
        <fullName evidence="2">Uncharacterized protein</fullName>
    </submittedName>
</protein>
<name>F0H1B6_9FIRM</name>
<feature type="compositionally biased region" description="Basic and acidic residues" evidence="1">
    <location>
        <begin position="75"/>
        <end position="88"/>
    </location>
</feature>
<feature type="compositionally biased region" description="Basic and acidic residues" evidence="1">
    <location>
        <begin position="100"/>
        <end position="118"/>
    </location>
</feature>
<accession>F0H1B6</accession>
<gene>
    <name evidence="2" type="ORF">HMPREF9246_0880</name>
</gene>
<sequence>GETEYAAGAEITIDKDTTVTAIWEDITTDPSTPDPGTNPGEGDNPNNPDQGGDKPNPGTRPGEGDNPDNPGTRPGEGDNPDKPGENSRPRTKPNGGENISKQKPDEDKITKKPEDNKENSLNNRKVQVTRTKDVKENVQTGVESLGKIGGILSAAIAGLFASKKRKK</sequence>
<feature type="non-terminal residue" evidence="2">
    <location>
        <position position="1"/>
    </location>
</feature>
<comment type="caution">
    <text evidence="2">The sequence shown here is derived from an EMBL/GenBank/DDBJ whole genome shotgun (WGS) entry which is preliminary data.</text>
</comment>
<proteinExistence type="predicted"/>
<dbReference type="AlphaFoldDB" id="F0H1B6"/>
<organism evidence="2 3">
    <name type="scientific">Anaerococcus hydrogenalis ACS-025-V-Sch4</name>
    <dbReference type="NCBI Taxonomy" id="879306"/>
    <lineage>
        <taxon>Bacteria</taxon>
        <taxon>Bacillati</taxon>
        <taxon>Bacillota</taxon>
        <taxon>Tissierellia</taxon>
        <taxon>Tissierellales</taxon>
        <taxon>Peptoniphilaceae</taxon>
        <taxon>Anaerococcus</taxon>
    </lineage>
</organism>
<reference evidence="2 3" key="1">
    <citation type="submission" date="2011-01" db="EMBL/GenBank/DDBJ databases">
        <authorList>
            <person name="Durkin A.S."/>
            <person name="Madupu R."/>
            <person name="Torralba M."/>
            <person name="Gillis M."/>
            <person name="Methe B."/>
            <person name="Sutton G."/>
            <person name="Nelson K.E."/>
        </authorList>
    </citation>
    <scope>NUCLEOTIDE SEQUENCE [LARGE SCALE GENOMIC DNA]</scope>
    <source>
        <strain evidence="2 3">ACS-025-V-Sch4</strain>
    </source>
</reference>
<keyword evidence="3" id="KW-1185">Reference proteome</keyword>